<dbReference type="Proteomes" id="UP000218231">
    <property type="component" value="Unassembled WGS sequence"/>
</dbReference>
<accession>A0A2A2JWE4</accession>
<feature type="compositionally biased region" description="Polar residues" evidence="1">
    <location>
        <begin position="117"/>
        <end position="130"/>
    </location>
</feature>
<feature type="region of interest" description="Disordered" evidence="1">
    <location>
        <begin position="77"/>
        <end position="195"/>
    </location>
</feature>
<keyword evidence="3" id="KW-1185">Reference proteome</keyword>
<protein>
    <submittedName>
        <fullName evidence="2">Uncharacterized protein</fullName>
    </submittedName>
</protein>
<comment type="caution">
    <text evidence="2">The sequence shown here is derived from an EMBL/GenBank/DDBJ whole genome shotgun (WGS) entry which is preliminary data.</text>
</comment>
<gene>
    <name evidence="2" type="ORF">WR25_19441</name>
</gene>
<feature type="compositionally biased region" description="Polar residues" evidence="1">
    <location>
        <begin position="1"/>
        <end position="20"/>
    </location>
</feature>
<feature type="compositionally biased region" description="Polar residues" evidence="1">
    <location>
        <begin position="158"/>
        <end position="167"/>
    </location>
</feature>
<sequence>MRRVSAGNSNSTESASGSYHQNRDYYNGNQNNSTEISVEVGIKEGKPLKLEQISPDMQPENVDLNLLAIICDTNRKSSSVKSYSETTPIARKQDQDPDEGIDYGLMQILGLRPPKQCPSNGQNSDSATTSRESESPVERMPKTLEEALNGHGIERPTSICNSPSANGNPMKKRRISTQPNMGGSNIPNFPTMHLSSEEGDTKEIIALKKKALQAQIERDQAITEYYRAKTETLFLDRK</sequence>
<dbReference type="AlphaFoldDB" id="A0A2A2JWE4"/>
<evidence type="ECO:0000313" key="2">
    <source>
        <dbReference type="EMBL" id="PAV66007.1"/>
    </source>
</evidence>
<name>A0A2A2JWE4_9BILA</name>
<proteinExistence type="predicted"/>
<feature type="compositionally biased region" description="Polar residues" evidence="1">
    <location>
        <begin position="77"/>
        <end position="87"/>
    </location>
</feature>
<organism evidence="2 3">
    <name type="scientific">Diploscapter pachys</name>
    <dbReference type="NCBI Taxonomy" id="2018661"/>
    <lineage>
        <taxon>Eukaryota</taxon>
        <taxon>Metazoa</taxon>
        <taxon>Ecdysozoa</taxon>
        <taxon>Nematoda</taxon>
        <taxon>Chromadorea</taxon>
        <taxon>Rhabditida</taxon>
        <taxon>Rhabditina</taxon>
        <taxon>Rhabditomorpha</taxon>
        <taxon>Rhabditoidea</taxon>
        <taxon>Rhabditidae</taxon>
        <taxon>Diploscapter</taxon>
    </lineage>
</organism>
<feature type="compositionally biased region" description="Basic and acidic residues" evidence="1">
    <location>
        <begin position="131"/>
        <end position="145"/>
    </location>
</feature>
<reference evidence="2 3" key="1">
    <citation type="journal article" date="2017" name="Curr. Biol.">
        <title>Genome architecture and evolution of a unichromosomal asexual nematode.</title>
        <authorList>
            <person name="Fradin H."/>
            <person name="Zegar C."/>
            <person name="Gutwein M."/>
            <person name="Lucas J."/>
            <person name="Kovtun M."/>
            <person name="Corcoran D."/>
            <person name="Baugh L.R."/>
            <person name="Kiontke K."/>
            <person name="Gunsalus K."/>
            <person name="Fitch D.H."/>
            <person name="Piano F."/>
        </authorList>
    </citation>
    <scope>NUCLEOTIDE SEQUENCE [LARGE SCALE GENOMIC DNA]</scope>
    <source>
        <strain evidence="2">PF1309</strain>
    </source>
</reference>
<evidence type="ECO:0000256" key="1">
    <source>
        <dbReference type="SAM" id="MobiDB-lite"/>
    </source>
</evidence>
<dbReference type="EMBL" id="LIAE01010173">
    <property type="protein sequence ID" value="PAV66007.1"/>
    <property type="molecule type" value="Genomic_DNA"/>
</dbReference>
<feature type="region of interest" description="Disordered" evidence="1">
    <location>
        <begin position="1"/>
        <end position="32"/>
    </location>
</feature>
<feature type="compositionally biased region" description="Polar residues" evidence="1">
    <location>
        <begin position="176"/>
        <end position="188"/>
    </location>
</feature>
<evidence type="ECO:0000313" key="3">
    <source>
        <dbReference type="Proteomes" id="UP000218231"/>
    </source>
</evidence>